<feature type="non-terminal residue" evidence="3">
    <location>
        <position position="1"/>
    </location>
</feature>
<dbReference type="SUPFAM" id="SSF52156">
    <property type="entry name" value="Initiation factor IF2/eIF5b, domain 3"/>
    <property type="match status" value="1"/>
</dbReference>
<keyword evidence="2" id="KW-0342">GTP-binding</keyword>
<proteinExistence type="predicted"/>
<name>A0A939BB48_9BIFI</name>
<evidence type="ECO:0000313" key="3">
    <source>
        <dbReference type="EMBL" id="MBM6700596.1"/>
    </source>
</evidence>
<dbReference type="GO" id="GO:0005829">
    <property type="term" value="C:cytosol"/>
    <property type="evidence" value="ECO:0007669"/>
    <property type="project" value="TreeGrafter"/>
</dbReference>
<dbReference type="InterPro" id="IPR015760">
    <property type="entry name" value="TIF_IF2"/>
</dbReference>
<dbReference type="CDD" id="cd03692">
    <property type="entry name" value="mtIF2_IVc"/>
    <property type="match status" value="1"/>
</dbReference>
<dbReference type="SUPFAM" id="SSF50447">
    <property type="entry name" value="Translation proteins"/>
    <property type="match status" value="1"/>
</dbReference>
<keyword evidence="1" id="KW-0547">Nucleotide-binding</keyword>
<dbReference type="PANTHER" id="PTHR43381">
    <property type="entry name" value="TRANSLATION INITIATION FACTOR IF-2-RELATED"/>
    <property type="match status" value="1"/>
</dbReference>
<dbReference type="Proteomes" id="UP000718821">
    <property type="component" value="Unassembled WGS sequence"/>
</dbReference>
<sequence>KENVQIKTYSIIYKAIEDIDAARVGLLKPTEEEVRTGEAEVRETFRVPKVGLIAGCMVTEGEIERTDSVRVVRDGVVVFDGSFASMRRFKDDVKSVKAGYECGLGIEKFQDIKVGDILEAYKVVEVARTE</sequence>
<organism evidence="3 4">
    <name type="scientific">Bifidobacterium pullorum subsp. saeculare</name>
    <dbReference type="NCBI Taxonomy" id="78257"/>
    <lineage>
        <taxon>Bacteria</taxon>
        <taxon>Bacillati</taxon>
        <taxon>Actinomycetota</taxon>
        <taxon>Actinomycetes</taxon>
        <taxon>Bifidobacteriales</taxon>
        <taxon>Bifidobacteriaceae</taxon>
        <taxon>Bifidobacterium</taxon>
    </lineage>
</organism>
<keyword evidence="4" id="KW-1185">Reference proteome</keyword>
<evidence type="ECO:0000313" key="4">
    <source>
        <dbReference type="Proteomes" id="UP000718821"/>
    </source>
</evidence>
<evidence type="ECO:0000256" key="1">
    <source>
        <dbReference type="ARBA" id="ARBA00022741"/>
    </source>
</evidence>
<dbReference type="AlphaFoldDB" id="A0A939BB48"/>
<dbReference type="EMBL" id="JACLYU010000170">
    <property type="protein sequence ID" value="MBM6700596.1"/>
    <property type="molecule type" value="Genomic_DNA"/>
</dbReference>
<reference evidence="3" key="1">
    <citation type="submission" date="2020-08" db="EMBL/GenBank/DDBJ databases">
        <authorList>
            <person name="Cejkova D."/>
            <person name="Kubasova T."/>
            <person name="Jahodarova E."/>
            <person name="Rychlik I."/>
        </authorList>
    </citation>
    <scope>NUCLEOTIDE SEQUENCE</scope>
    <source>
        <strain evidence="3">An836</strain>
    </source>
</reference>
<evidence type="ECO:0000256" key="2">
    <source>
        <dbReference type="ARBA" id="ARBA00023134"/>
    </source>
</evidence>
<dbReference type="Gene3D" id="2.40.30.10">
    <property type="entry name" value="Translation factors"/>
    <property type="match status" value="1"/>
</dbReference>
<comment type="caution">
    <text evidence="3">The sequence shown here is derived from an EMBL/GenBank/DDBJ whole genome shotgun (WGS) entry which is preliminary data.</text>
</comment>
<dbReference type="InterPro" id="IPR009000">
    <property type="entry name" value="Transl_B-barrel_sf"/>
</dbReference>
<dbReference type="PANTHER" id="PTHR43381:SF5">
    <property type="entry name" value="TR-TYPE G DOMAIN-CONTAINING PROTEIN"/>
    <property type="match status" value="1"/>
</dbReference>
<gene>
    <name evidence="3" type="ORF">H7U32_09960</name>
</gene>
<dbReference type="GO" id="GO:0005525">
    <property type="term" value="F:GTP binding"/>
    <property type="evidence" value="ECO:0007669"/>
    <property type="project" value="UniProtKB-KW"/>
</dbReference>
<accession>A0A939BB48</accession>
<keyword evidence="3" id="KW-0396">Initiation factor</keyword>
<protein>
    <submittedName>
        <fullName evidence="3">Translation initiation factor IF-2</fullName>
    </submittedName>
</protein>
<reference evidence="3" key="2">
    <citation type="journal article" date="2021" name="Sci. Rep.">
        <title>The distribution of antibiotic resistance genes in chicken gut microbiota commensals.</title>
        <authorList>
            <person name="Juricova H."/>
            <person name="Matiasovicova J."/>
            <person name="Kubasova T."/>
            <person name="Cejkova D."/>
            <person name="Rychlik I."/>
        </authorList>
    </citation>
    <scope>NUCLEOTIDE SEQUENCE</scope>
    <source>
        <strain evidence="3">An836</strain>
    </source>
</reference>
<keyword evidence="3" id="KW-0648">Protein biosynthesis</keyword>
<dbReference type="InterPro" id="IPR036925">
    <property type="entry name" value="TIF_IF2_dom3_sf"/>
</dbReference>
<dbReference type="GO" id="GO:0003743">
    <property type="term" value="F:translation initiation factor activity"/>
    <property type="evidence" value="ECO:0007669"/>
    <property type="project" value="UniProtKB-KW"/>
</dbReference>
<dbReference type="FunFam" id="2.40.30.10:FF:000008">
    <property type="entry name" value="Translation initiation factor IF-2"/>
    <property type="match status" value="1"/>
</dbReference>